<evidence type="ECO:0000256" key="1">
    <source>
        <dbReference type="SAM" id="Phobius"/>
    </source>
</evidence>
<proteinExistence type="predicted"/>
<keyword evidence="3" id="KW-1185">Reference proteome</keyword>
<evidence type="ECO:0000313" key="3">
    <source>
        <dbReference type="Proteomes" id="UP000321691"/>
    </source>
</evidence>
<feature type="transmembrane region" description="Helical" evidence="1">
    <location>
        <begin position="80"/>
        <end position="100"/>
    </location>
</feature>
<keyword evidence="1" id="KW-1133">Transmembrane helix</keyword>
<feature type="transmembrane region" description="Helical" evidence="1">
    <location>
        <begin position="42"/>
        <end position="60"/>
    </location>
</feature>
<comment type="caution">
    <text evidence="2">The sequence shown here is derived from an EMBL/GenBank/DDBJ whole genome shotgun (WGS) entry which is preliminary data.</text>
</comment>
<keyword evidence="1" id="KW-0812">Transmembrane</keyword>
<sequence length="114" mass="12880">MAEKKPVLMAWGIALVSLGFPWWLTGNGILEVIRRNPLHPDALVLLGALGLVGVGLIAQWKYGRLWSPRVRRRQPRYQRWLWGLYSGSLVAGLLLVWLAGYPPEWLLSLLGLVK</sequence>
<organism evidence="2 3">
    <name type="scientific">Levilactobacillus spicheri</name>
    <dbReference type="NCBI Taxonomy" id="216463"/>
    <lineage>
        <taxon>Bacteria</taxon>
        <taxon>Bacillati</taxon>
        <taxon>Bacillota</taxon>
        <taxon>Bacilli</taxon>
        <taxon>Lactobacillales</taxon>
        <taxon>Lactobacillaceae</taxon>
        <taxon>Levilactobacillus</taxon>
    </lineage>
</organism>
<dbReference type="EMBL" id="BJZI01000017">
    <property type="protein sequence ID" value="GEO66978.1"/>
    <property type="molecule type" value="Genomic_DNA"/>
</dbReference>
<dbReference type="Proteomes" id="UP000321691">
    <property type="component" value="Unassembled WGS sequence"/>
</dbReference>
<feature type="transmembrane region" description="Helical" evidence="1">
    <location>
        <begin position="7"/>
        <end position="30"/>
    </location>
</feature>
<accession>A0ABQ0WPI1</accession>
<protein>
    <submittedName>
        <fullName evidence="2">Uncharacterized protein</fullName>
    </submittedName>
</protein>
<gene>
    <name evidence="2" type="ORF">LSP04_13970</name>
</gene>
<evidence type="ECO:0000313" key="2">
    <source>
        <dbReference type="EMBL" id="GEO66978.1"/>
    </source>
</evidence>
<keyword evidence="1" id="KW-0472">Membrane</keyword>
<reference evidence="2 3" key="1">
    <citation type="submission" date="2019-07" db="EMBL/GenBank/DDBJ databases">
        <title>Whole genome shotgun sequence of Lactobacillus spicheri NBRC 107155.</title>
        <authorList>
            <person name="Hosoyama A."/>
            <person name="Uohara A."/>
            <person name="Ohji S."/>
            <person name="Ichikawa N."/>
        </authorList>
    </citation>
    <scope>NUCLEOTIDE SEQUENCE [LARGE SCALE GENOMIC DNA]</scope>
    <source>
        <strain evidence="2 3">NBRC 107155</strain>
    </source>
</reference>
<name>A0ABQ0WPI1_9LACO</name>
<dbReference type="RefSeq" id="WP_056963731.1">
    <property type="nucleotide sequence ID" value="NZ_BJZI01000017.1"/>
</dbReference>